<feature type="transmembrane region" description="Helical" evidence="7">
    <location>
        <begin position="379"/>
        <end position="399"/>
    </location>
</feature>
<feature type="transmembrane region" description="Helical" evidence="7">
    <location>
        <begin position="144"/>
        <end position="164"/>
    </location>
</feature>
<evidence type="ECO:0000313" key="9">
    <source>
        <dbReference type="EMBL" id="BAN21333.1"/>
    </source>
</evidence>
<comment type="similarity">
    <text evidence="6">Belongs to the TMEM104 family.</text>
</comment>
<dbReference type="GO" id="GO:0016020">
    <property type="term" value="C:membrane"/>
    <property type="evidence" value="ECO:0007669"/>
    <property type="project" value="UniProtKB-SubCell"/>
</dbReference>
<dbReference type="AlphaFoldDB" id="R4WE06"/>
<protein>
    <recommendedName>
        <fullName evidence="8">Amino acid transporter transmembrane domain-containing protein</fullName>
    </recommendedName>
</protein>
<evidence type="ECO:0000256" key="5">
    <source>
        <dbReference type="ARBA" id="ARBA00023180"/>
    </source>
</evidence>
<feature type="domain" description="Amino acid transporter transmembrane" evidence="8">
    <location>
        <begin position="132"/>
        <end position="434"/>
    </location>
</feature>
<dbReference type="Pfam" id="PF01490">
    <property type="entry name" value="Aa_trans"/>
    <property type="match status" value="2"/>
</dbReference>
<evidence type="ECO:0000256" key="4">
    <source>
        <dbReference type="ARBA" id="ARBA00023136"/>
    </source>
</evidence>
<accession>R4WE06</accession>
<dbReference type="InterPro" id="IPR013057">
    <property type="entry name" value="AA_transpt_TM"/>
</dbReference>
<feature type="transmembrane region" description="Helical" evidence="7">
    <location>
        <begin position="36"/>
        <end position="67"/>
    </location>
</feature>
<feature type="transmembrane region" description="Helical" evidence="7">
    <location>
        <begin position="229"/>
        <end position="247"/>
    </location>
</feature>
<dbReference type="PANTHER" id="PTHR16189:SF0">
    <property type="entry name" value="TRANSMEMBRANE PROTEIN 104"/>
    <property type="match status" value="1"/>
</dbReference>
<keyword evidence="2 7" id="KW-0812">Transmembrane</keyword>
<organism evidence="9">
    <name type="scientific">Riptortus pedestris</name>
    <name type="common">Bean bug</name>
    <dbReference type="NCBI Taxonomy" id="329032"/>
    <lineage>
        <taxon>Eukaryota</taxon>
        <taxon>Metazoa</taxon>
        <taxon>Ecdysozoa</taxon>
        <taxon>Arthropoda</taxon>
        <taxon>Hexapoda</taxon>
        <taxon>Insecta</taxon>
        <taxon>Pterygota</taxon>
        <taxon>Neoptera</taxon>
        <taxon>Paraneoptera</taxon>
        <taxon>Hemiptera</taxon>
        <taxon>Heteroptera</taxon>
        <taxon>Panheteroptera</taxon>
        <taxon>Pentatomomorpha</taxon>
        <taxon>Coreoidea</taxon>
        <taxon>Alydidae</taxon>
        <taxon>Riptortus</taxon>
    </lineage>
</organism>
<dbReference type="EMBL" id="AK418118">
    <property type="protein sequence ID" value="BAN21333.1"/>
    <property type="molecule type" value="mRNA"/>
</dbReference>
<feature type="domain" description="Amino acid transporter transmembrane" evidence="8">
    <location>
        <begin position="7"/>
        <end position="60"/>
    </location>
</feature>
<evidence type="ECO:0000256" key="1">
    <source>
        <dbReference type="ARBA" id="ARBA00004141"/>
    </source>
</evidence>
<evidence type="ECO:0000256" key="6">
    <source>
        <dbReference type="ARBA" id="ARBA00038166"/>
    </source>
</evidence>
<keyword evidence="5" id="KW-0325">Glycoprotein</keyword>
<feature type="transmembrane region" description="Helical" evidence="7">
    <location>
        <begin position="340"/>
        <end position="367"/>
    </location>
</feature>
<feature type="transmembrane region" description="Helical" evidence="7">
    <location>
        <begin position="259"/>
        <end position="277"/>
    </location>
</feature>
<evidence type="ECO:0000256" key="3">
    <source>
        <dbReference type="ARBA" id="ARBA00022989"/>
    </source>
</evidence>
<evidence type="ECO:0000256" key="2">
    <source>
        <dbReference type="ARBA" id="ARBA00022692"/>
    </source>
</evidence>
<feature type="transmembrane region" description="Helical" evidence="7">
    <location>
        <begin position="12"/>
        <end position="30"/>
    </location>
</feature>
<reference evidence="9" key="1">
    <citation type="journal article" date="2013" name="PLoS ONE">
        <title>Gene expression in gut symbiotic organ of stinkbug affected by extracellular bacterial symbiont.</title>
        <authorList>
            <person name="Futahashi R."/>
            <person name="Tanaka K."/>
            <person name="Tanahashi M."/>
            <person name="Nikoh N."/>
            <person name="Kikuchi Y."/>
            <person name="Lee B.L."/>
            <person name="Fukatsu T."/>
        </authorList>
    </citation>
    <scope>NUCLEOTIDE SEQUENCE</scope>
    <source>
        <tissue evidence="9">Midgut</tissue>
    </source>
</reference>
<comment type="subcellular location">
    <subcellularLocation>
        <location evidence="1">Membrane</location>
        <topology evidence="1">Multi-pass membrane protein</topology>
    </subcellularLocation>
</comment>
<name>R4WE06_RIPPE</name>
<keyword evidence="4 7" id="KW-0472">Membrane</keyword>
<evidence type="ECO:0000259" key="8">
    <source>
        <dbReference type="Pfam" id="PF01490"/>
    </source>
</evidence>
<feature type="transmembrane region" description="Helical" evidence="7">
    <location>
        <begin position="298"/>
        <end position="320"/>
    </location>
</feature>
<sequence>MDDLYSPYTALLYIFNLIVGTGALTLPKAFSEAGWLFSSVVIVFISFISYVTATFVIEAVAICNALNQWEKLEKMKRVSRYLRLTVDTVETSDDDDISDTEDSLMLPAAYIENFPSEPKRLFTLDIKCELSEMATTLFNKGGQLFFYICVCLYLYGDLTIYSAAIGKTLVDLTCTTMPNVTENDHCWVTYDFSRRSIYQLYLGCFLMLFGPFVFFNIQKTKYLQFITSVTRWLAFTLMIGLAIARIADSSKAHGHPELAVASGLPALLGSCVYSFMCHHSLPGLLAPVSDKSKIFTHLALDYSAILIFYLTLALTALFAFPSLDDLYSLDFIPTGSAWSVAAGIFLTSFPIMTLTTSFPIISVTLRSNLQAIFSSCDWWFLRALFVPLLTVIPPVFIAMTTENIETLVGITGSYAGVVIQYVIPASLILVGRKSIPEAISNAPFPYKSPFQSPLWPFLIIIWAFISVVLVTFDLIREKSVRSLIY</sequence>
<keyword evidence="3 7" id="KW-1133">Transmembrane helix</keyword>
<evidence type="ECO:0000256" key="7">
    <source>
        <dbReference type="SAM" id="Phobius"/>
    </source>
</evidence>
<feature type="transmembrane region" description="Helical" evidence="7">
    <location>
        <begin position="197"/>
        <end position="217"/>
    </location>
</feature>
<feature type="transmembrane region" description="Helical" evidence="7">
    <location>
        <begin position="454"/>
        <end position="475"/>
    </location>
</feature>
<dbReference type="PANTHER" id="PTHR16189">
    <property type="entry name" value="TRANSMEMBRANE PROTEIN 104-RELATED"/>
    <property type="match status" value="1"/>
</dbReference>
<proteinExistence type="evidence at transcript level"/>